<evidence type="ECO:0000313" key="1">
    <source>
        <dbReference type="EMBL" id="GMG76585.1"/>
    </source>
</evidence>
<dbReference type="Proteomes" id="UP001165240">
    <property type="component" value="Unassembled WGS sequence"/>
</dbReference>
<protein>
    <submittedName>
        <fullName evidence="1">Uncharacterized protein</fullName>
    </submittedName>
</protein>
<sequence length="39" mass="4115">MLSLISSASAKDWLNPLSYNLSSVKGTGTSIAFGLHSFL</sequence>
<evidence type="ECO:0000313" key="2">
    <source>
        <dbReference type="Proteomes" id="UP001165240"/>
    </source>
</evidence>
<accession>A0AAX6BS80</accession>
<proteinExistence type="predicted"/>
<dbReference type="AlphaFoldDB" id="A0AAX6BS80"/>
<name>A0AAX6BS80_PRIMG</name>
<gene>
    <name evidence="1" type="ORF">ShirakiTB12_50530</name>
</gene>
<reference evidence="1" key="1">
    <citation type="journal article" date="2024" name="Appl Microbiol">
        <title>Effect of kuratsuki Bacillus and Priestia on Taste of Sake.</title>
        <authorList>
            <person name="Kobayashi K."/>
            <person name="Nishida H."/>
        </authorList>
    </citation>
    <scope>NUCLEOTIDE SEQUENCE</scope>
    <source>
        <strain evidence="1">B-12</strain>
    </source>
</reference>
<comment type="caution">
    <text evidence="1">The sequence shown here is derived from an EMBL/GenBank/DDBJ whole genome shotgun (WGS) entry which is preliminary data.</text>
</comment>
<dbReference type="EMBL" id="BSYK01000001">
    <property type="protein sequence ID" value="GMG76585.1"/>
    <property type="molecule type" value="Genomic_DNA"/>
</dbReference>
<organism evidence="1 2">
    <name type="scientific">Priestia megaterium</name>
    <name type="common">Bacillus megaterium</name>
    <dbReference type="NCBI Taxonomy" id="1404"/>
    <lineage>
        <taxon>Bacteria</taxon>
        <taxon>Bacillati</taxon>
        <taxon>Bacillota</taxon>
        <taxon>Bacilli</taxon>
        <taxon>Bacillales</taxon>
        <taxon>Bacillaceae</taxon>
        <taxon>Priestia</taxon>
    </lineage>
</organism>